<name>A0AA46E0L4_9FUSO</name>
<keyword evidence="2" id="KW-1185">Reference proteome</keyword>
<dbReference type="RefSeq" id="WP_134111813.1">
    <property type="nucleotide sequence ID" value="NZ_SOBG01000001.1"/>
</dbReference>
<reference evidence="1 2" key="1">
    <citation type="submission" date="2019-03" db="EMBL/GenBank/DDBJ databases">
        <title>Genomic Encyclopedia of Type Strains, Phase IV (KMG-IV): sequencing the most valuable type-strain genomes for metagenomic binning, comparative biology and taxonomic classification.</title>
        <authorList>
            <person name="Goeker M."/>
        </authorList>
    </citation>
    <scope>NUCLEOTIDE SEQUENCE [LARGE SCALE GENOMIC DNA]</scope>
    <source>
        <strain evidence="1 2">DSM 100055</strain>
    </source>
</reference>
<evidence type="ECO:0000313" key="1">
    <source>
        <dbReference type="EMBL" id="TDT72283.1"/>
    </source>
</evidence>
<sequence length="112" mass="13901">MKYNYLNKYLNNLPFLKYLDDLELIYFLSISKDISKIENNKIAEKNYEIILNELFEKIKQENIIYFYEIMDFYQYEIDRNPKKVENYLNDLLKKIEIISKNYNKKYIIINQE</sequence>
<organism evidence="1 2">
    <name type="scientific">Hypnocyclicus thermotrophus</name>
    <dbReference type="NCBI Taxonomy" id="1627895"/>
    <lineage>
        <taxon>Bacteria</taxon>
        <taxon>Fusobacteriati</taxon>
        <taxon>Fusobacteriota</taxon>
        <taxon>Fusobacteriia</taxon>
        <taxon>Fusobacteriales</taxon>
        <taxon>Fusobacteriaceae</taxon>
        <taxon>Hypnocyclicus</taxon>
    </lineage>
</organism>
<dbReference type="EMBL" id="SOBG01000001">
    <property type="protein sequence ID" value="TDT72283.1"/>
    <property type="molecule type" value="Genomic_DNA"/>
</dbReference>
<comment type="caution">
    <text evidence="1">The sequence shown here is derived from an EMBL/GenBank/DDBJ whole genome shotgun (WGS) entry which is preliminary data.</text>
</comment>
<accession>A0AA46E0L4</accession>
<evidence type="ECO:0000313" key="2">
    <source>
        <dbReference type="Proteomes" id="UP000294678"/>
    </source>
</evidence>
<gene>
    <name evidence="1" type="ORF">EV215_0071</name>
</gene>
<protein>
    <submittedName>
        <fullName evidence="1">Uncharacterized protein</fullName>
    </submittedName>
</protein>
<proteinExistence type="predicted"/>
<dbReference type="Proteomes" id="UP000294678">
    <property type="component" value="Unassembled WGS sequence"/>
</dbReference>
<dbReference type="AlphaFoldDB" id="A0AA46E0L4"/>